<dbReference type="Proteomes" id="UP000315369">
    <property type="component" value="Unassembled WGS sequence"/>
</dbReference>
<dbReference type="Pfam" id="PF12698">
    <property type="entry name" value="ABC2_membrane_3"/>
    <property type="match status" value="1"/>
</dbReference>
<evidence type="ECO:0000256" key="7">
    <source>
        <dbReference type="ARBA" id="ARBA00023136"/>
    </source>
</evidence>
<dbReference type="InterPro" id="IPR013525">
    <property type="entry name" value="ABC2_TM"/>
</dbReference>
<keyword evidence="7 8" id="KW-0472">Membrane</keyword>
<organism evidence="10 11">
    <name type="scientific">Myxococcus llanfairpwllgwyngyllgogerychwyrndrobwllllantysiliogogogochensis</name>
    <dbReference type="NCBI Taxonomy" id="2590453"/>
    <lineage>
        <taxon>Bacteria</taxon>
        <taxon>Pseudomonadati</taxon>
        <taxon>Myxococcota</taxon>
        <taxon>Myxococcia</taxon>
        <taxon>Myxococcales</taxon>
        <taxon>Cystobacterineae</taxon>
        <taxon>Myxococcaceae</taxon>
        <taxon>Myxococcus</taxon>
    </lineage>
</organism>
<evidence type="ECO:0000256" key="1">
    <source>
        <dbReference type="ARBA" id="ARBA00004651"/>
    </source>
</evidence>
<feature type="transmembrane region" description="Helical" evidence="8">
    <location>
        <begin position="233"/>
        <end position="255"/>
    </location>
</feature>
<keyword evidence="4" id="KW-1003">Cell membrane</keyword>
<comment type="caution">
    <text evidence="10">The sequence shown here is derived from an EMBL/GenBank/DDBJ whole genome shotgun (WGS) entry which is preliminary data.</text>
</comment>
<evidence type="ECO:0000256" key="4">
    <source>
        <dbReference type="ARBA" id="ARBA00022475"/>
    </source>
</evidence>
<evidence type="ECO:0000256" key="5">
    <source>
        <dbReference type="ARBA" id="ARBA00022692"/>
    </source>
</evidence>
<keyword evidence="3" id="KW-0813">Transport</keyword>
<comment type="subcellular location">
    <subcellularLocation>
        <location evidence="1">Cell membrane</location>
        <topology evidence="1">Multi-pass membrane protein</topology>
    </subcellularLocation>
</comment>
<feature type="transmembrane region" description="Helical" evidence="8">
    <location>
        <begin position="294"/>
        <end position="315"/>
    </location>
</feature>
<evidence type="ECO:0000256" key="2">
    <source>
        <dbReference type="ARBA" id="ARBA00007783"/>
    </source>
</evidence>
<gene>
    <name evidence="10" type="ORF">FJV41_37170</name>
</gene>
<keyword evidence="6 8" id="KW-1133">Transmembrane helix</keyword>
<dbReference type="PANTHER" id="PTHR30294:SF29">
    <property type="entry name" value="MULTIDRUG ABC TRANSPORTER PERMEASE YBHS-RELATED"/>
    <property type="match status" value="1"/>
</dbReference>
<evidence type="ECO:0000259" key="9">
    <source>
        <dbReference type="PROSITE" id="PS51012"/>
    </source>
</evidence>
<dbReference type="Gene3D" id="3.40.1710.10">
    <property type="entry name" value="abc type-2 transporter like domain"/>
    <property type="match status" value="1"/>
</dbReference>
<dbReference type="EMBL" id="VIFM01000223">
    <property type="protein sequence ID" value="TQF10875.1"/>
    <property type="molecule type" value="Genomic_DNA"/>
</dbReference>
<proteinExistence type="inferred from homology"/>
<reference evidence="10 11" key="1">
    <citation type="submission" date="2019-06" db="EMBL/GenBank/DDBJ databases">
        <authorList>
            <person name="Livingstone P."/>
            <person name="Whitworth D."/>
        </authorList>
    </citation>
    <scope>NUCLEOTIDE SEQUENCE [LARGE SCALE GENOMIC DNA]</scope>
    <source>
        <strain evidence="10 11">AM401</strain>
    </source>
</reference>
<dbReference type="RefSeq" id="WP_141647346.1">
    <property type="nucleotide sequence ID" value="NZ_VIFM01000223.1"/>
</dbReference>
<feature type="transmembrane region" description="Helical" evidence="8">
    <location>
        <begin position="261"/>
        <end position="287"/>
    </location>
</feature>
<comment type="similarity">
    <text evidence="2">Belongs to the ABC-2 integral membrane protein family.</text>
</comment>
<evidence type="ECO:0000256" key="3">
    <source>
        <dbReference type="ARBA" id="ARBA00022448"/>
    </source>
</evidence>
<dbReference type="AlphaFoldDB" id="A0A540WPD1"/>
<dbReference type="InterPro" id="IPR047817">
    <property type="entry name" value="ABC2_TM_bact-type"/>
</dbReference>
<sequence length="378" mass="41134">MHPLVVQYRAVVVKEVRQTARDRRVMALLTLAPLIQLFMLGFAVNFDVRHVPTVVVDRDKTAESRDYARAQLAGDTLDLKAEVADEVAAEEALERGEASVALIFPRDFQKDVLRGQGAQVQALVDGSDPTRSSVAANAVAQYAVLRAMRMAREQAQGQGEAPPRSPVELVPRVLYNPELSTSVYVVPGIAAMLLLIVTTVIMAMGLSRERETGTLEQLQVTPLRPGILMMGKVTPFLLIGLVDVGLALSVGAWVFKVPLRGSLTLVAVATLFYLLCTLGVGLLIATVSRTQQQAFVGGFLFVLPAVLLSGVMSPIRAMPDWLAWVTYLNPVRYYVEVLRGALLRDAGLADLWRQVLALAVFGAMMMAVAARRFHKTSA</sequence>
<dbReference type="GO" id="GO:0140359">
    <property type="term" value="F:ABC-type transporter activity"/>
    <property type="evidence" value="ECO:0007669"/>
    <property type="project" value="InterPro"/>
</dbReference>
<dbReference type="OrthoDB" id="9808686at2"/>
<accession>A0A540WPD1</accession>
<dbReference type="PANTHER" id="PTHR30294">
    <property type="entry name" value="MEMBRANE COMPONENT OF ABC TRANSPORTER YHHJ-RELATED"/>
    <property type="match status" value="1"/>
</dbReference>
<keyword evidence="5 8" id="KW-0812">Transmembrane</keyword>
<feature type="domain" description="ABC transmembrane type-2" evidence="9">
    <location>
        <begin position="132"/>
        <end position="376"/>
    </location>
</feature>
<dbReference type="InterPro" id="IPR051449">
    <property type="entry name" value="ABC-2_transporter_component"/>
</dbReference>
<dbReference type="PROSITE" id="PS51012">
    <property type="entry name" value="ABC_TM2"/>
    <property type="match status" value="1"/>
</dbReference>
<evidence type="ECO:0000313" key="11">
    <source>
        <dbReference type="Proteomes" id="UP000315369"/>
    </source>
</evidence>
<name>A0A540WPD1_9BACT</name>
<evidence type="ECO:0000256" key="6">
    <source>
        <dbReference type="ARBA" id="ARBA00022989"/>
    </source>
</evidence>
<feature type="transmembrane region" description="Helical" evidence="8">
    <location>
        <begin position="351"/>
        <end position="370"/>
    </location>
</feature>
<evidence type="ECO:0000313" key="10">
    <source>
        <dbReference type="EMBL" id="TQF10875.1"/>
    </source>
</evidence>
<feature type="transmembrane region" description="Helical" evidence="8">
    <location>
        <begin position="184"/>
        <end position="206"/>
    </location>
</feature>
<evidence type="ECO:0000256" key="8">
    <source>
        <dbReference type="SAM" id="Phobius"/>
    </source>
</evidence>
<keyword evidence="11" id="KW-1185">Reference proteome</keyword>
<dbReference type="GO" id="GO:0005886">
    <property type="term" value="C:plasma membrane"/>
    <property type="evidence" value="ECO:0007669"/>
    <property type="project" value="UniProtKB-SubCell"/>
</dbReference>
<feature type="transmembrane region" description="Helical" evidence="8">
    <location>
        <begin position="25"/>
        <end position="44"/>
    </location>
</feature>
<protein>
    <submittedName>
        <fullName evidence="10">ABC transporter permease</fullName>
    </submittedName>
</protein>